<protein>
    <recommendedName>
        <fullName evidence="10">Lysine--tRNA ligase</fullName>
        <ecNumber evidence="10">6.1.1.6</ecNumber>
    </recommendedName>
    <alternativeName>
        <fullName evidence="10">Lysyl-tRNA synthetase</fullName>
        <shortName evidence="10">LysRS</shortName>
    </alternativeName>
</protein>
<evidence type="ECO:0000256" key="6">
    <source>
        <dbReference type="ARBA" id="ARBA00022840"/>
    </source>
</evidence>
<dbReference type="Gene3D" id="1.10.10.770">
    <property type="match status" value="1"/>
</dbReference>
<evidence type="ECO:0000313" key="11">
    <source>
        <dbReference type="EMBL" id="OGG47023.1"/>
    </source>
</evidence>
<keyword evidence="7 10" id="KW-0648">Protein biosynthesis</keyword>
<comment type="catalytic activity">
    <reaction evidence="9 10">
        <text>tRNA(Lys) + L-lysine + ATP = L-lysyl-tRNA(Lys) + AMP + diphosphate</text>
        <dbReference type="Rhea" id="RHEA:20792"/>
        <dbReference type="Rhea" id="RHEA-COMP:9696"/>
        <dbReference type="Rhea" id="RHEA-COMP:9697"/>
        <dbReference type="ChEBI" id="CHEBI:30616"/>
        <dbReference type="ChEBI" id="CHEBI:32551"/>
        <dbReference type="ChEBI" id="CHEBI:33019"/>
        <dbReference type="ChEBI" id="CHEBI:78442"/>
        <dbReference type="ChEBI" id="CHEBI:78529"/>
        <dbReference type="ChEBI" id="CHEBI:456215"/>
        <dbReference type="EC" id="6.1.1.6"/>
    </reaction>
</comment>
<comment type="similarity">
    <text evidence="2 10">Belongs to the class-I aminoacyl-tRNA synthetase family.</text>
</comment>
<dbReference type="InterPro" id="IPR020751">
    <property type="entry name" value="aa-tRNA-synth_I_codon-bd_sub2"/>
</dbReference>
<dbReference type="GO" id="GO:0005524">
    <property type="term" value="F:ATP binding"/>
    <property type="evidence" value="ECO:0007669"/>
    <property type="project" value="UniProtKB-UniRule"/>
</dbReference>
<sequence length="507" mass="57960">MLIIRDEKTASGRVHAGSLRGVALHGILSEVLAEKETPNRFLYEINDFDPMDGLPTYLDEATFKPHMGKPLYTIPSPDGIAKNYAEYFGEEFKEVINDLGFYPEFYRASELYLSGKMNEVIRQALLKADTIRKIYKEVSGSERKEDWLPISVICENCGKISMTRVTSFDGEKVHYTCVKDAVLWGEGCGHEGVVSPFDGKAKLPWKVEWAAKFKVLGVNVEGAGKDHSTKGGAREVADRISREVFEYEPPFDIPYEFFLVGGKKMSSSKGRGAAAREVADLVPPEILRLALIGKEPRQATDFEPEGDTIPVLFDRYDTLAEKYFLNVEDDKTRMFYFLHLPKDGKRTIVRRFLPRFSQIAFIVQMPHLDLFHEVERLKGSPLTPEDRVETELRARYSKKWLDEYAPEDFRFEIQKEIPEGAHQLSDKQKEALGELLRYIVVTPKLDGQVLHTELHEIRKKIGIEPKDFFSAMYLSILGKPSGPKAGWFLSVLDRDFLLQRFKEVTER</sequence>
<evidence type="ECO:0000256" key="8">
    <source>
        <dbReference type="ARBA" id="ARBA00023146"/>
    </source>
</evidence>
<evidence type="ECO:0000256" key="5">
    <source>
        <dbReference type="ARBA" id="ARBA00022741"/>
    </source>
</evidence>
<dbReference type="InterPro" id="IPR002904">
    <property type="entry name" value="Lys-tRNA-ligase"/>
</dbReference>
<dbReference type="EC" id="6.1.1.6" evidence="10"/>
<proteinExistence type="inferred from homology"/>
<dbReference type="PANTHER" id="PTHR37940">
    <property type="entry name" value="LYSINE--TRNA LIGASE"/>
    <property type="match status" value="1"/>
</dbReference>
<evidence type="ECO:0000256" key="1">
    <source>
        <dbReference type="ARBA" id="ARBA00004496"/>
    </source>
</evidence>
<evidence type="ECO:0000256" key="3">
    <source>
        <dbReference type="ARBA" id="ARBA00022490"/>
    </source>
</evidence>
<keyword evidence="8 10" id="KW-0030">Aminoacyl-tRNA synthetase</keyword>
<dbReference type="AlphaFoldDB" id="A0A1F6CCY3"/>
<evidence type="ECO:0000256" key="9">
    <source>
        <dbReference type="ARBA" id="ARBA00048573"/>
    </source>
</evidence>
<evidence type="ECO:0000256" key="10">
    <source>
        <dbReference type="HAMAP-Rule" id="MF_00177"/>
    </source>
</evidence>
<comment type="caution">
    <text evidence="11">The sequence shown here is derived from an EMBL/GenBank/DDBJ whole genome shotgun (WGS) entry which is preliminary data.</text>
</comment>
<dbReference type="GO" id="GO:0004824">
    <property type="term" value="F:lysine-tRNA ligase activity"/>
    <property type="evidence" value="ECO:0007669"/>
    <property type="project" value="UniProtKB-UniRule"/>
</dbReference>
<dbReference type="SUPFAM" id="SSF52374">
    <property type="entry name" value="Nucleotidylyl transferase"/>
    <property type="match status" value="1"/>
</dbReference>
<accession>A0A1F6CCY3</accession>
<keyword evidence="6 10" id="KW-0067">ATP-binding</keyword>
<evidence type="ECO:0000256" key="7">
    <source>
        <dbReference type="ARBA" id="ARBA00022917"/>
    </source>
</evidence>
<feature type="short sequence motif" description="'KMSKS' region" evidence="10">
    <location>
        <begin position="264"/>
        <end position="268"/>
    </location>
</feature>
<keyword evidence="5 10" id="KW-0547">Nucleotide-binding</keyword>
<dbReference type="NCBIfam" id="TIGR00467">
    <property type="entry name" value="lysS_arch"/>
    <property type="match status" value="1"/>
</dbReference>
<dbReference type="InterPro" id="IPR014729">
    <property type="entry name" value="Rossmann-like_a/b/a_fold"/>
</dbReference>
<keyword evidence="4 10" id="KW-0436">Ligase</keyword>
<comment type="subcellular location">
    <subcellularLocation>
        <location evidence="1 10">Cytoplasm</location>
    </subcellularLocation>
</comment>
<dbReference type="HAMAP" id="MF_00177">
    <property type="entry name" value="Lys_tRNA_synth_class1"/>
    <property type="match status" value="1"/>
</dbReference>
<comment type="caution">
    <text evidence="10">Lacks conserved residue(s) required for the propagation of feature annotation.</text>
</comment>
<dbReference type="GO" id="GO:0000049">
    <property type="term" value="F:tRNA binding"/>
    <property type="evidence" value="ECO:0007669"/>
    <property type="project" value="InterPro"/>
</dbReference>
<dbReference type="PANTHER" id="PTHR37940:SF1">
    <property type="entry name" value="LYSINE--TRNA LIGASE"/>
    <property type="match status" value="1"/>
</dbReference>
<evidence type="ECO:0000256" key="4">
    <source>
        <dbReference type="ARBA" id="ARBA00022598"/>
    </source>
</evidence>
<dbReference type="Pfam" id="PF01921">
    <property type="entry name" value="tRNA-synt_1f"/>
    <property type="match status" value="1"/>
</dbReference>
<organism evidence="11 12">
    <name type="scientific">Candidatus Kaiserbacteria bacterium RIFCSPHIGHO2_01_FULL_49_13</name>
    <dbReference type="NCBI Taxonomy" id="1798477"/>
    <lineage>
        <taxon>Bacteria</taxon>
        <taxon>Candidatus Kaiseribacteriota</taxon>
    </lineage>
</organism>
<gene>
    <name evidence="10" type="primary">lysS</name>
    <name evidence="11" type="ORF">A2671_00350</name>
</gene>
<name>A0A1F6CCY3_9BACT</name>
<dbReference type="SUPFAM" id="SSF48163">
    <property type="entry name" value="An anticodon-binding domain of class I aminoacyl-tRNA synthetases"/>
    <property type="match status" value="1"/>
</dbReference>
<dbReference type="GO" id="GO:0006430">
    <property type="term" value="P:lysyl-tRNA aminoacylation"/>
    <property type="evidence" value="ECO:0007669"/>
    <property type="project" value="UniProtKB-UniRule"/>
</dbReference>
<dbReference type="Gene3D" id="3.40.50.620">
    <property type="entry name" value="HUPs"/>
    <property type="match status" value="2"/>
</dbReference>
<dbReference type="Gene3D" id="1.10.10.350">
    <property type="match status" value="1"/>
</dbReference>
<evidence type="ECO:0000313" key="12">
    <source>
        <dbReference type="Proteomes" id="UP000178344"/>
    </source>
</evidence>
<dbReference type="InterPro" id="IPR008925">
    <property type="entry name" value="aa_tRNA-synth_I_cd-bd_sf"/>
</dbReference>
<dbReference type="EMBL" id="MFKQ01000033">
    <property type="protein sequence ID" value="OGG47023.1"/>
    <property type="molecule type" value="Genomic_DNA"/>
</dbReference>
<evidence type="ECO:0000256" key="2">
    <source>
        <dbReference type="ARBA" id="ARBA00005594"/>
    </source>
</evidence>
<dbReference type="GO" id="GO:0005737">
    <property type="term" value="C:cytoplasm"/>
    <property type="evidence" value="ECO:0007669"/>
    <property type="project" value="UniProtKB-SubCell"/>
</dbReference>
<reference evidence="11 12" key="1">
    <citation type="journal article" date="2016" name="Nat. Commun.">
        <title>Thousands of microbial genomes shed light on interconnected biogeochemical processes in an aquifer system.</title>
        <authorList>
            <person name="Anantharaman K."/>
            <person name="Brown C.T."/>
            <person name="Hug L.A."/>
            <person name="Sharon I."/>
            <person name="Castelle C.J."/>
            <person name="Probst A.J."/>
            <person name="Thomas B.C."/>
            <person name="Singh A."/>
            <person name="Wilkins M.J."/>
            <person name="Karaoz U."/>
            <person name="Brodie E.L."/>
            <person name="Williams K.H."/>
            <person name="Hubbard S.S."/>
            <person name="Banfield J.F."/>
        </authorList>
    </citation>
    <scope>NUCLEOTIDE SEQUENCE [LARGE SCALE GENOMIC DNA]</scope>
</reference>
<keyword evidence="3 10" id="KW-0963">Cytoplasm</keyword>
<dbReference type="Proteomes" id="UP000178344">
    <property type="component" value="Unassembled WGS sequence"/>
</dbReference>